<evidence type="ECO:0000256" key="1">
    <source>
        <dbReference type="SAM" id="Phobius"/>
    </source>
</evidence>
<dbReference type="InterPro" id="IPR025328">
    <property type="entry name" value="DUF4234"/>
</dbReference>
<dbReference type="Pfam" id="PF14018">
    <property type="entry name" value="DUF4234"/>
    <property type="match status" value="1"/>
</dbReference>
<feature type="transmembrane region" description="Helical" evidence="1">
    <location>
        <begin position="86"/>
        <end position="105"/>
    </location>
</feature>
<keyword evidence="1" id="KW-0472">Membrane</keyword>
<evidence type="ECO:0000313" key="3">
    <source>
        <dbReference type="EMBL" id="KGN03033.1"/>
    </source>
</evidence>
<feature type="domain" description="DUF4234" evidence="2">
    <location>
        <begin position="6"/>
        <end position="71"/>
    </location>
</feature>
<proteinExistence type="predicted"/>
<dbReference type="AlphaFoldDB" id="A0AA89CT18"/>
<gene>
    <name evidence="3" type="ORF">Z969_03310</name>
</gene>
<protein>
    <recommendedName>
        <fullName evidence="2">DUF4234 domain-containing protein</fullName>
    </recommendedName>
</protein>
<organism evidence="3 4">
    <name type="scientific">Clostridium novyi A str. 4570</name>
    <dbReference type="NCBI Taxonomy" id="1444290"/>
    <lineage>
        <taxon>Bacteria</taxon>
        <taxon>Bacillati</taxon>
        <taxon>Bacillota</taxon>
        <taxon>Clostridia</taxon>
        <taxon>Eubacteriales</taxon>
        <taxon>Clostridiaceae</taxon>
        <taxon>Clostridium</taxon>
    </lineage>
</organism>
<accession>A0AA89CT18</accession>
<reference evidence="3 4" key="1">
    <citation type="submission" date="2014-01" db="EMBL/GenBank/DDBJ databases">
        <title>Plasmidome dynamics in the species complex Clostridium novyi sensu lato converts strains of independent lineages into distinctly different pathogens.</title>
        <authorList>
            <person name="Skarin H."/>
            <person name="Segerman B."/>
        </authorList>
    </citation>
    <scope>NUCLEOTIDE SEQUENCE [LARGE SCALE GENOMIC DNA]</scope>
    <source>
        <strain evidence="3 4">4570</strain>
    </source>
</reference>
<comment type="caution">
    <text evidence="3">The sequence shown here is derived from an EMBL/GenBank/DDBJ whole genome shotgun (WGS) entry which is preliminary data.</text>
</comment>
<dbReference type="RefSeq" id="WP_039249062.1">
    <property type="nucleotide sequence ID" value="NZ_JDRX01000004.1"/>
</dbReference>
<name>A0AA89CT18_CLONO</name>
<evidence type="ECO:0000259" key="2">
    <source>
        <dbReference type="Pfam" id="PF14018"/>
    </source>
</evidence>
<dbReference type="EMBL" id="JDRX01000004">
    <property type="protein sequence ID" value="KGN03033.1"/>
    <property type="molecule type" value="Genomic_DNA"/>
</dbReference>
<sequence>MRGNVRSVFGIIFLTIITCGIYHLYWVYATTSELNDYIGDYDTSGGAVILYGLLTCGIYFIYWYYKVGKRILKAQKIANQEQSDDSVLYLILCLFGLYIVSSAIIQSNLNKIWRTI</sequence>
<feature type="transmembrane region" description="Helical" evidence="1">
    <location>
        <begin position="48"/>
        <end position="65"/>
    </location>
</feature>
<dbReference type="Proteomes" id="UP000030016">
    <property type="component" value="Unassembled WGS sequence"/>
</dbReference>
<feature type="transmembrane region" description="Helical" evidence="1">
    <location>
        <begin position="7"/>
        <end position="28"/>
    </location>
</feature>
<evidence type="ECO:0000313" key="4">
    <source>
        <dbReference type="Proteomes" id="UP000030016"/>
    </source>
</evidence>
<keyword evidence="1" id="KW-1133">Transmembrane helix</keyword>
<keyword evidence="1" id="KW-0812">Transmembrane</keyword>